<protein>
    <recommendedName>
        <fullName evidence="1">ATP-dependent Clp protease adapter protein ClpS</fullName>
    </recommendedName>
</protein>
<dbReference type="GO" id="GO:0008233">
    <property type="term" value="F:peptidase activity"/>
    <property type="evidence" value="ECO:0007669"/>
    <property type="project" value="UniProtKB-KW"/>
</dbReference>
<dbReference type="NCBIfam" id="NF000668">
    <property type="entry name" value="PRK00033.1-1"/>
    <property type="match status" value="1"/>
</dbReference>
<keyword evidence="4" id="KW-1185">Reference proteome</keyword>
<gene>
    <name evidence="1" type="primary">clpS</name>
    <name evidence="3" type="ORF">SAMN04489745_1593</name>
</gene>
<dbReference type="GO" id="GO:0006508">
    <property type="term" value="P:proteolysis"/>
    <property type="evidence" value="ECO:0007669"/>
    <property type="project" value="UniProtKB-UniRule"/>
</dbReference>
<feature type="domain" description="Adaptor protein ClpS core" evidence="2">
    <location>
        <begin position="32"/>
        <end position="102"/>
    </location>
</feature>
<proteinExistence type="inferred from homology"/>
<sequence length="116" mass="13076">MNPTATAEVRLAALTDPEVREEQGLEERTLTDTPWNLVVWNDPVNLMSYVSYVFRSYFGYSQKKADRLMMEVHRKGRSVVAHGGRERMEQHVVAMHGYGLWATVERAGAGGKGQHG</sequence>
<evidence type="ECO:0000256" key="1">
    <source>
        <dbReference type="HAMAP-Rule" id="MF_00302"/>
    </source>
</evidence>
<dbReference type="EMBL" id="FNSN01000003">
    <property type="protein sequence ID" value="SEB91773.1"/>
    <property type="molecule type" value="Genomic_DNA"/>
</dbReference>
<name>A0A1H4N944_9MICC</name>
<evidence type="ECO:0000313" key="4">
    <source>
        <dbReference type="Proteomes" id="UP000182652"/>
    </source>
</evidence>
<dbReference type="Proteomes" id="UP000182652">
    <property type="component" value="Unassembled WGS sequence"/>
</dbReference>
<dbReference type="InterPro" id="IPR014719">
    <property type="entry name" value="Ribosomal_bL12_C/ClpS-like"/>
</dbReference>
<accession>A0A1H4N944</accession>
<comment type="function">
    <text evidence="1">Involved in the modulation of the specificity of the ClpAP-mediated ATP-dependent protein degradation.</text>
</comment>
<comment type="subunit">
    <text evidence="1">Binds to the N-terminal domain of the chaperone ClpA.</text>
</comment>
<keyword evidence="3" id="KW-0645">Protease</keyword>
<evidence type="ECO:0000259" key="2">
    <source>
        <dbReference type="Pfam" id="PF02617"/>
    </source>
</evidence>
<dbReference type="STRING" id="156980.SAMN04489745_1593"/>
<dbReference type="AlphaFoldDB" id="A0A1H4N944"/>
<keyword evidence="3" id="KW-0378">Hydrolase</keyword>
<dbReference type="RefSeq" id="WP_066210903.1">
    <property type="nucleotide sequence ID" value="NZ_FNSN01000003.1"/>
</dbReference>
<dbReference type="OrthoDB" id="162238at2"/>
<dbReference type="Pfam" id="PF02617">
    <property type="entry name" value="ClpS"/>
    <property type="match status" value="1"/>
</dbReference>
<dbReference type="SUPFAM" id="SSF54736">
    <property type="entry name" value="ClpS-like"/>
    <property type="match status" value="1"/>
</dbReference>
<dbReference type="HAMAP" id="MF_00302">
    <property type="entry name" value="ClpS"/>
    <property type="match status" value="1"/>
</dbReference>
<comment type="similarity">
    <text evidence="1">Belongs to the ClpS family.</text>
</comment>
<dbReference type="InterPro" id="IPR022935">
    <property type="entry name" value="ClpS"/>
</dbReference>
<reference evidence="3 4" key="1">
    <citation type="submission" date="2016-10" db="EMBL/GenBank/DDBJ databases">
        <authorList>
            <person name="de Groot N.N."/>
        </authorList>
    </citation>
    <scope>NUCLEOTIDE SEQUENCE [LARGE SCALE GENOMIC DNA]</scope>
    <source>
        <strain evidence="3 4">DSM 10495</strain>
    </source>
</reference>
<evidence type="ECO:0000313" key="3">
    <source>
        <dbReference type="EMBL" id="SEB91773.1"/>
    </source>
</evidence>
<dbReference type="InterPro" id="IPR003769">
    <property type="entry name" value="ClpS_core"/>
</dbReference>
<dbReference type="Gene3D" id="3.30.1390.10">
    <property type="match status" value="1"/>
</dbReference>
<organism evidence="3 4">
    <name type="scientific">Arthrobacter woluwensis</name>
    <dbReference type="NCBI Taxonomy" id="156980"/>
    <lineage>
        <taxon>Bacteria</taxon>
        <taxon>Bacillati</taxon>
        <taxon>Actinomycetota</taxon>
        <taxon>Actinomycetes</taxon>
        <taxon>Micrococcales</taxon>
        <taxon>Micrococcaceae</taxon>
        <taxon>Arthrobacter</taxon>
    </lineage>
</organism>
<dbReference type="GO" id="GO:0030163">
    <property type="term" value="P:protein catabolic process"/>
    <property type="evidence" value="ECO:0007669"/>
    <property type="project" value="InterPro"/>
</dbReference>